<proteinExistence type="predicted"/>
<reference evidence="1" key="1">
    <citation type="submission" date="2023-10" db="EMBL/GenBank/DDBJ databases">
        <title>Genome assembly of Pristionchus species.</title>
        <authorList>
            <person name="Yoshida K."/>
            <person name="Sommer R.J."/>
        </authorList>
    </citation>
    <scope>NUCLEOTIDE SEQUENCE</scope>
    <source>
        <strain evidence="1">RS0144</strain>
    </source>
</reference>
<evidence type="ECO:0000313" key="2">
    <source>
        <dbReference type="Proteomes" id="UP001432027"/>
    </source>
</evidence>
<keyword evidence="2" id="KW-1185">Reference proteome</keyword>
<dbReference type="Proteomes" id="UP001432027">
    <property type="component" value="Unassembled WGS sequence"/>
</dbReference>
<dbReference type="EMBL" id="BTSX01000006">
    <property type="protein sequence ID" value="GMT05952.1"/>
    <property type="molecule type" value="Genomic_DNA"/>
</dbReference>
<comment type="caution">
    <text evidence="1">The sequence shown here is derived from an EMBL/GenBank/DDBJ whole genome shotgun (WGS) entry which is preliminary data.</text>
</comment>
<evidence type="ECO:0000313" key="1">
    <source>
        <dbReference type="EMBL" id="GMT05952.1"/>
    </source>
</evidence>
<dbReference type="InterPro" id="IPR015915">
    <property type="entry name" value="Kelch-typ_b-propeller"/>
</dbReference>
<dbReference type="AlphaFoldDB" id="A0AAV5UI10"/>
<dbReference type="SUPFAM" id="SSF117281">
    <property type="entry name" value="Kelch motif"/>
    <property type="match status" value="1"/>
</dbReference>
<protein>
    <submittedName>
        <fullName evidence="1">Uncharacterized protein</fullName>
    </submittedName>
</protein>
<organism evidence="1 2">
    <name type="scientific">Pristionchus entomophagus</name>
    <dbReference type="NCBI Taxonomy" id="358040"/>
    <lineage>
        <taxon>Eukaryota</taxon>
        <taxon>Metazoa</taxon>
        <taxon>Ecdysozoa</taxon>
        <taxon>Nematoda</taxon>
        <taxon>Chromadorea</taxon>
        <taxon>Rhabditida</taxon>
        <taxon>Rhabditina</taxon>
        <taxon>Diplogasteromorpha</taxon>
        <taxon>Diplogasteroidea</taxon>
        <taxon>Neodiplogasteridae</taxon>
        <taxon>Pristionchus</taxon>
    </lineage>
</organism>
<dbReference type="Gene3D" id="2.120.10.80">
    <property type="entry name" value="Kelch-type beta propeller"/>
    <property type="match status" value="1"/>
</dbReference>
<gene>
    <name evidence="1" type="ORF">PENTCL1PPCAC_28126</name>
</gene>
<sequence>MIWLAHHHNTFPESSQRYTRSNPFSLNGTVYYINSLFQDEDEFAVYRLHPTTLEVQKIEVLCENFTPLVALSYCIVFSHQNRLIIWDQDFHNLYLATEVDTGLSFRRMQTTGVVPNRIAFAYCMHEGKLVIHGGMDLINIDTFSTDTLELNLKALIWTRRQTVATEEVRGELAKLTYLAEQNLITGDRMHVINLPDRSHFILDLSTNVWTRVRTKAHVTVVESPTFFTYDGNLYLYGGKLHDDPGIIYRFDEENEEWKTVLSSLSTQLPCFFHHVTSAGTRVYLSNYTFMGSGMEMDFSVLEMNPTLFDLSAMAVQNSLEQRALMDEVLPAPIKDMIVASDDLQE</sequence>
<name>A0AAV5UI10_9BILA</name>
<accession>A0AAV5UI10</accession>